<dbReference type="GO" id="GO:0102965">
    <property type="term" value="F:alcohol-forming long-chain fatty acyl-CoA reductase activity"/>
    <property type="evidence" value="ECO:0007669"/>
    <property type="project" value="UniProtKB-EC"/>
</dbReference>
<dbReference type="VEuPathDB" id="VectorBase:GBRI015777"/>
<comment type="similarity">
    <text evidence="1">Belongs to the fatty acyl-CoA reductase family.</text>
</comment>
<reference evidence="4" key="1">
    <citation type="submission" date="2014-03" db="EMBL/GenBank/DDBJ databases">
        <authorList>
            <person name="Aksoy S."/>
            <person name="Warren W."/>
            <person name="Wilson R.K."/>
        </authorList>
    </citation>
    <scope>NUCLEOTIDE SEQUENCE [LARGE SCALE GENOMIC DNA]</scope>
    <source>
        <strain evidence="4">IAEA</strain>
    </source>
</reference>
<dbReference type="EC" id="1.2.1.84" evidence="1"/>
<dbReference type="STRING" id="37001.A0A1A9WDN3"/>
<evidence type="ECO:0000313" key="3">
    <source>
        <dbReference type="EnsemblMetazoa" id="GBRI015777-PA"/>
    </source>
</evidence>
<evidence type="ECO:0000313" key="4">
    <source>
        <dbReference type="Proteomes" id="UP000091820"/>
    </source>
</evidence>
<dbReference type="InterPro" id="IPR013120">
    <property type="entry name" value="FAR_NAD-bd"/>
</dbReference>
<evidence type="ECO:0000256" key="1">
    <source>
        <dbReference type="RuleBase" id="RU363097"/>
    </source>
</evidence>
<dbReference type="EnsemblMetazoa" id="GBRI015777-RA">
    <property type="protein sequence ID" value="GBRI015777-PA"/>
    <property type="gene ID" value="GBRI015777"/>
</dbReference>
<keyword evidence="1" id="KW-0521">NADP</keyword>
<proteinExistence type="inferred from homology"/>
<dbReference type="GO" id="GO:0080019">
    <property type="term" value="F:alcohol-forming very long-chain fatty acyl-CoA reductase activity"/>
    <property type="evidence" value="ECO:0007669"/>
    <property type="project" value="InterPro"/>
</dbReference>
<organism evidence="3 4">
    <name type="scientific">Glossina brevipalpis</name>
    <dbReference type="NCBI Taxonomy" id="37001"/>
    <lineage>
        <taxon>Eukaryota</taxon>
        <taxon>Metazoa</taxon>
        <taxon>Ecdysozoa</taxon>
        <taxon>Arthropoda</taxon>
        <taxon>Hexapoda</taxon>
        <taxon>Insecta</taxon>
        <taxon>Pterygota</taxon>
        <taxon>Neoptera</taxon>
        <taxon>Endopterygota</taxon>
        <taxon>Diptera</taxon>
        <taxon>Brachycera</taxon>
        <taxon>Muscomorpha</taxon>
        <taxon>Hippoboscoidea</taxon>
        <taxon>Glossinidae</taxon>
        <taxon>Glossina</taxon>
    </lineage>
</organism>
<dbReference type="Pfam" id="PF07993">
    <property type="entry name" value="NAD_binding_4"/>
    <property type="match status" value="1"/>
</dbReference>
<comment type="function">
    <text evidence="1">Catalyzes the reduction of fatty acyl-CoA to fatty alcohols.</text>
</comment>
<dbReference type="GO" id="GO:0005777">
    <property type="term" value="C:peroxisome"/>
    <property type="evidence" value="ECO:0007669"/>
    <property type="project" value="TreeGrafter"/>
</dbReference>
<sequence>MSLMKGVNYFTANPEKPEEMSITEFYNNQEIFITGGSGFIGKALIEKLLRSFSNFKKMFILMRPKKDKSADKRLQELLDNVIFQRAREEQPEAFNKIYAIAGDCKELGIGIKNIFFTSHRIFKLYITFYFKYGWQETFRVLGPRRKKKCTIIKTTLD</sequence>
<keyword evidence="1" id="KW-0444">Lipid biosynthesis</keyword>
<dbReference type="PANTHER" id="PTHR11011">
    <property type="entry name" value="MALE STERILITY PROTEIN 2-RELATED"/>
    <property type="match status" value="1"/>
</dbReference>
<name>A0A1A9WDN3_9MUSC</name>
<dbReference type="Proteomes" id="UP000091820">
    <property type="component" value="Unassembled WGS sequence"/>
</dbReference>
<dbReference type="PANTHER" id="PTHR11011:SF24">
    <property type="entry name" value="FATTY ACYL-COA REDUCTASE"/>
    <property type="match status" value="1"/>
</dbReference>
<evidence type="ECO:0000259" key="2">
    <source>
        <dbReference type="Pfam" id="PF07993"/>
    </source>
</evidence>
<dbReference type="GO" id="GO:0035336">
    <property type="term" value="P:long-chain fatty-acyl-CoA metabolic process"/>
    <property type="evidence" value="ECO:0007669"/>
    <property type="project" value="TreeGrafter"/>
</dbReference>
<dbReference type="AlphaFoldDB" id="A0A1A9WDN3"/>
<keyword evidence="1" id="KW-0560">Oxidoreductase</keyword>
<dbReference type="Gene3D" id="3.40.50.720">
    <property type="entry name" value="NAD(P)-binding Rossmann-like Domain"/>
    <property type="match status" value="1"/>
</dbReference>
<dbReference type="InterPro" id="IPR026055">
    <property type="entry name" value="FAR"/>
</dbReference>
<feature type="domain" description="Thioester reductase (TE)" evidence="2">
    <location>
        <begin position="33"/>
        <end position="113"/>
    </location>
</feature>
<dbReference type="SUPFAM" id="SSF51735">
    <property type="entry name" value="NAD(P)-binding Rossmann-fold domains"/>
    <property type="match status" value="1"/>
</dbReference>
<keyword evidence="1" id="KW-0443">Lipid metabolism</keyword>
<comment type="catalytic activity">
    <reaction evidence="1">
        <text>a long-chain fatty acyl-CoA + 2 NADPH + 2 H(+) = a long-chain primary fatty alcohol + 2 NADP(+) + CoA</text>
        <dbReference type="Rhea" id="RHEA:52716"/>
        <dbReference type="ChEBI" id="CHEBI:15378"/>
        <dbReference type="ChEBI" id="CHEBI:57287"/>
        <dbReference type="ChEBI" id="CHEBI:57783"/>
        <dbReference type="ChEBI" id="CHEBI:58349"/>
        <dbReference type="ChEBI" id="CHEBI:77396"/>
        <dbReference type="ChEBI" id="CHEBI:83139"/>
        <dbReference type="EC" id="1.2.1.84"/>
    </reaction>
</comment>
<reference evidence="3" key="2">
    <citation type="submission" date="2020-05" db="UniProtKB">
        <authorList>
            <consortium name="EnsemblMetazoa"/>
        </authorList>
    </citation>
    <scope>IDENTIFICATION</scope>
    <source>
        <strain evidence="3">IAEA</strain>
    </source>
</reference>
<keyword evidence="4" id="KW-1185">Reference proteome</keyword>
<protein>
    <recommendedName>
        <fullName evidence="1">Fatty acyl-CoA reductase</fullName>
        <ecNumber evidence="1">1.2.1.84</ecNumber>
    </recommendedName>
</protein>
<dbReference type="InterPro" id="IPR036291">
    <property type="entry name" value="NAD(P)-bd_dom_sf"/>
</dbReference>
<accession>A0A1A9WDN3</accession>